<evidence type="ECO:0000256" key="1">
    <source>
        <dbReference type="ARBA" id="ARBA00022614"/>
    </source>
</evidence>
<dbReference type="EMBL" id="JAOPHQ010004935">
    <property type="protein sequence ID" value="KAK0137200.1"/>
    <property type="molecule type" value="Genomic_DNA"/>
</dbReference>
<reference evidence="6" key="1">
    <citation type="journal article" date="2023" name="Front. Mar. Sci.">
        <title>A new Merluccius polli reference genome to investigate the effects of global change in West African waters.</title>
        <authorList>
            <person name="Mateo J.L."/>
            <person name="Blanco-Fernandez C."/>
            <person name="Garcia-Vazquez E."/>
            <person name="Machado-Schiaffino G."/>
        </authorList>
    </citation>
    <scope>NUCLEOTIDE SEQUENCE</scope>
    <source>
        <strain evidence="6">C29</strain>
        <tissue evidence="6">Fin</tissue>
    </source>
</reference>
<dbReference type="PANTHER" id="PTHR24112:SF9">
    <property type="entry name" value="PROTEIN PHOSPHATASE 1 REGULATORY SUBUNIT 37"/>
    <property type="match status" value="1"/>
</dbReference>
<dbReference type="Gene3D" id="3.80.10.10">
    <property type="entry name" value="Ribonuclease Inhibitor"/>
    <property type="match status" value="3"/>
</dbReference>
<keyword evidence="1" id="KW-0433">Leucine-rich repeat</keyword>
<keyword evidence="2" id="KW-0677">Repeat</keyword>
<comment type="similarity">
    <text evidence="3">Belongs to the PPP1R37 family.</text>
</comment>
<evidence type="ECO:0000256" key="2">
    <source>
        <dbReference type="ARBA" id="ARBA00022737"/>
    </source>
</evidence>
<dbReference type="SMART" id="SM00368">
    <property type="entry name" value="LRR_RI"/>
    <property type="match status" value="6"/>
</dbReference>
<accession>A0AA47MBP1</accession>
<dbReference type="PANTHER" id="PTHR24112">
    <property type="entry name" value="LEUCINE-RICH REPEAT, ISOFORM F-RELATED"/>
    <property type="match status" value="1"/>
</dbReference>
<evidence type="ECO:0000313" key="6">
    <source>
        <dbReference type="EMBL" id="KAK0137200.1"/>
    </source>
</evidence>
<protein>
    <recommendedName>
        <fullName evidence="4">Protein phosphatase 1 regulatory subunit 37</fullName>
    </recommendedName>
    <alternativeName>
        <fullName evidence="5">Leucine-rich repeat-containing protein 68</fullName>
    </alternativeName>
</protein>
<dbReference type="InterPro" id="IPR001611">
    <property type="entry name" value="Leu-rich_rpt"/>
</dbReference>
<evidence type="ECO:0000256" key="5">
    <source>
        <dbReference type="ARBA" id="ARBA00041209"/>
    </source>
</evidence>
<sequence length="240" mass="26032">MVDYRARSLSKALQTGHLAVLHLDNTQLSGTPLFSLVGALKSNRALLELHLSNNMLNSYQDAMQLGDLLRYNRTLQTLELSDNAIADAGLEELCEGLRLQTGGLKALLLRNNHITSDGMLHLAKALPVLKALEVLDMGDNSLGNSGLQTLKEALMANRSLLHFGVACTHITCEGAVALAEYLAESPQIRRLDLRGNEVRVGGLMALSLALRINLSLATLDLDSTPKHEQGLCRLPPEVLL</sequence>
<gene>
    <name evidence="6" type="primary">Ppp1r37_0</name>
    <name evidence="6" type="ORF">N1851_026604</name>
</gene>
<evidence type="ECO:0000256" key="4">
    <source>
        <dbReference type="ARBA" id="ARBA00040684"/>
    </source>
</evidence>
<organism evidence="6 7">
    <name type="scientific">Merluccius polli</name>
    <name type="common">Benguela hake</name>
    <name type="synonym">Merluccius cadenati</name>
    <dbReference type="NCBI Taxonomy" id="89951"/>
    <lineage>
        <taxon>Eukaryota</taxon>
        <taxon>Metazoa</taxon>
        <taxon>Chordata</taxon>
        <taxon>Craniata</taxon>
        <taxon>Vertebrata</taxon>
        <taxon>Euteleostomi</taxon>
        <taxon>Actinopterygii</taxon>
        <taxon>Neopterygii</taxon>
        <taxon>Teleostei</taxon>
        <taxon>Neoteleostei</taxon>
        <taxon>Acanthomorphata</taxon>
        <taxon>Zeiogadaria</taxon>
        <taxon>Gadariae</taxon>
        <taxon>Gadiformes</taxon>
        <taxon>Gadoidei</taxon>
        <taxon>Merlucciidae</taxon>
        <taxon>Merluccius</taxon>
    </lineage>
</organism>
<dbReference type="InterPro" id="IPR032675">
    <property type="entry name" value="LRR_dom_sf"/>
</dbReference>
<dbReference type="InterPro" id="IPR051279">
    <property type="entry name" value="PP1-Reg/Actin-Interact_Protein"/>
</dbReference>
<dbReference type="Proteomes" id="UP001174136">
    <property type="component" value="Unassembled WGS sequence"/>
</dbReference>
<dbReference type="AlphaFoldDB" id="A0AA47MBP1"/>
<evidence type="ECO:0000256" key="3">
    <source>
        <dbReference type="ARBA" id="ARBA00038315"/>
    </source>
</evidence>
<dbReference type="Pfam" id="PF13516">
    <property type="entry name" value="LRR_6"/>
    <property type="match status" value="3"/>
</dbReference>
<proteinExistence type="inferred from homology"/>
<comment type="caution">
    <text evidence="6">The sequence shown here is derived from an EMBL/GenBank/DDBJ whole genome shotgun (WGS) entry which is preliminary data.</text>
</comment>
<dbReference type="SUPFAM" id="SSF52047">
    <property type="entry name" value="RNI-like"/>
    <property type="match status" value="1"/>
</dbReference>
<keyword evidence="7" id="KW-1185">Reference proteome</keyword>
<evidence type="ECO:0000313" key="7">
    <source>
        <dbReference type="Proteomes" id="UP001174136"/>
    </source>
</evidence>
<name>A0AA47MBP1_MERPO</name>